<dbReference type="SUPFAM" id="SSF55804">
    <property type="entry name" value="Phoshotransferase/anion transport protein"/>
    <property type="match status" value="1"/>
</dbReference>
<feature type="domain" description="PTS EIIA type-2" evidence="1">
    <location>
        <begin position="7"/>
        <end position="150"/>
    </location>
</feature>
<dbReference type="Proteomes" id="UP001595607">
    <property type="component" value="Unassembled WGS sequence"/>
</dbReference>
<dbReference type="PANTHER" id="PTHR47738">
    <property type="entry name" value="PTS SYSTEM FRUCTOSE-LIKE EIIA COMPONENT-RELATED"/>
    <property type="match status" value="1"/>
</dbReference>
<dbReference type="InterPro" id="IPR016152">
    <property type="entry name" value="PTrfase/Anion_transptr"/>
</dbReference>
<dbReference type="InterPro" id="IPR051541">
    <property type="entry name" value="PTS_SugarTrans_NitroReg"/>
</dbReference>
<evidence type="ECO:0000259" key="1">
    <source>
        <dbReference type="PROSITE" id="PS51094"/>
    </source>
</evidence>
<proteinExistence type="predicted"/>
<dbReference type="EMBL" id="JBHRVA010000002">
    <property type="protein sequence ID" value="MFC3301817.1"/>
    <property type="molecule type" value="Genomic_DNA"/>
</dbReference>
<reference evidence="3" key="1">
    <citation type="journal article" date="2019" name="Int. J. Syst. Evol. Microbiol.">
        <title>The Global Catalogue of Microorganisms (GCM) 10K type strain sequencing project: providing services to taxonomists for standard genome sequencing and annotation.</title>
        <authorList>
            <consortium name="The Broad Institute Genomics Platform"/>
            <consortium name="The Broad Institute Genome Sequencing Center for Infectious Disease"/>
            <person name="Wu L."/>
            <person name="Ma J."/>
        </authorList>
    </citation>
    <scope>NUCLEOTIDE SEQUENCE [LARGE SCALE GENOMIC DNA]</scope>
    <source>
        <strain evidence="3">KCTC 22245</strain>
    </source>
</reference>
<dbReference type="CDD" id="cd00211">
    <property type="entry name" value="PTS_IIA_fru"/>
    <property type="match status" value="1"/>
</dbReference>
<sequence length="155" mass="16898">MTKSLRGLIEPEDVHLDVPANCKRSVLERLAGLAASRFGLDRDALLEKLIQRERLGSTGVGHGIAIPHARADVDELQGIVLRLRDKVDFEAIDNEPVDIVFLLLAPEADNASHLKALSRVARTFRMPGVVRALRSADDPEVAYAALLSESDQEAA</sequence>
<dbReference type="PROSITE" id="PS51094">
    <property type="entry name" value="PTS_EIIA_TYPE_2"/>
    <property type="match status" value="1"/>
</dbReference>
<keyword evidence="2" id="KW-0762">Sugar transport</keyword>
<keyword evidence="3" id="KW-1185">Reference proteome</keyword>
<gene>
    <name evidence="2" type="ORF">ACFONP_03645</name>
</gene>
<protein>
    <submittedName>
        <fullName evidence="2">PTS sugar transporter subunit IIA</fullName>
    </submittedName>
</protein>
<dbReference type="Gene3D" id="3.40.930.10">
    <property type="entry name" value="Mannitol-specific EII, Chain A"/>
    <property type="match status" value="1"/>
</dbReference>
<dbReference type="RefSeq" id="WP_189573548.1">
    <property type="nucleotide sequence ID" value="NZ_BMXU01000001.1"/>
</dbReference>
<comment type="caution">
    <text evidence="2">The sequence shown here is derived from an EMBL/GenBank/DDBJ whole genome shotgun (WGS) entry which is preliminary data.</text>
</comment>
<organism evidence="2 3">
    <name type="scientific">Parvularcula lutaonensis</name>
    <dbReference type="NCBI Taxonomy" id="491923"/>
    <lineage>
        <taxon>Bacteria</taxon>
        <taxon>Pseudomonadati</taxon>
        <taxon>Pseudomonadota</taxon>
        <taxon>Alphaproteobacteria</taxon>
        <taxon>Parvularculales</taxon>
        <taxon>Parvularculaceae</taxon>
        <taxon>Parvularcula</taxon>
    </lineage>
</organism>
<dbReference type="PANTHER" id="PTHR47738:SF1">
    <property type="entry name" value="NITROGEN REGULATORY PROTEIN"/>
    <property type="match status" value="1"/>
</dbReference>
<keyword evidence="2" id="KW-0813">Transport</keyword>
<name>A0ABV7MAJ8_9PROT</name>
<evidence type="ECO:0000313" key="3">
    <source>
        <dbReference type="Proteomes" id="UP001595607"/>
    </source>
</evidence>
<dbReference type="Pfam" id="PF00359">
    <property type="entry name" value="PTS_EIIA_2"/>
    <property type="match status" value="1"/>
</dbReference>
<dbReference type="PROSITE" id="PS00372">
    <property type="entry name" value="PTS_EIIA_TYPE_2_HIS"/>
    <property type="match status" value="1"/>
</dbReference>
<dbReference type="InterPro" id="IPR002178">
    <property type="entry name" value="PTS_EIIA_type-2_dom"/>
</dbReference>
<accession>A0ABV7MAJ8</accession>
<evidence type="ECO:0000313" key="2">
    <source>
        <dbReference type="EMBL" id="MFC3301817.1"/>
    </source>
</evidence>